<evidence type="ECO:0000256" key="2">
    <source>
        <dbReference type="RuleBase" id="RU003749"/>
    </source>
</evidence>
<dbReference type="PROSITE" id="PS50801">
    <property type="entry name" value="STAS"/>
    <property type="match status" value="1"/>
</dbReference>
<accession>A0AAU2H8X2</accession>
<dbReference type="InterPro" id="IPR036513">
    <property type="entry name" value="STAS_dom_sf"/>
</dbReference>
<evidence type="ECO:0000256" key="1">
    <source>
        <dbReference type="ARBA" id="ARBA00009013"/>
    </source>
</evidence>
<dbReference type="EMBL" id="CP108253">
    <property type="protein sequence ID" value="WTU43939.1"/>
    <property type="molecule type" value="Genomic_DNA"/>
</dbReference>
<evidence type="ECO:0000259" key="3">
    <source>
        <dbReference type="PROSITE" id="PS50801"/>
    </source>
</evidence>
<reference evidence="4" key="1">
    <citation type="submission" date="2022-10" db="EMBL/GenBank/DDBJ databases">
        <title>The complete genomes of actinobacterial strains from the NBC collection.</title>
        <authorList>
            <person name="Joergensen T.S."/>
            <person name="Alvarez Arevalo M."/>
            <person name="Sterndorff E.B."/>
            <person name="Faurdal D."/>
            <person name="Vuksanovic O."/>
            <person name="Mourched A.-S."/>
            <person name="Charusanti P."/>
            <person name="Shaw S."/>
            <person name="Blin K."/>
            <person name="Weber T."/>
        </authorList>
    </citation>
    <scope>NUCLEOTIDE SEQUENCE</scope>
    <source>
        <strain evidence="4">NBC_00060</strain>
    </source>
</reference>
<dbReference type="Pfam" id="PF01740">
    <property type="entry name" value="STAS"/>
    <property type="match status" value="1"/>
</dbReference>
<dbReference type="InterPro" id="IPR002645">
    <property type="entry name" value="STAS_dom"/>
</dbReference>
<evidence type="ECO:0000313" key="4">
    <source>
        <dbReference type="EMBL" id="WTU43939.1"/>
    </source>
</evidence>
<comment type="similarity">
    <text evidence="1 2">Belongs to the anti-sigma-factor antagonist family.</text>
</comment>
<dbReference type="NCBIfam" id="TIGR00377">
    <property type="entry name" value="ant_ant_sig"/>
    <property type="match status" value="1"/>
</dbReference>
<dbReference type="GO" id="GO:0043856">
    <property type="term" value="F:anti-sigma factor antagonist activity"/>
    <property type="evidence" value="ECO:0007669"/>
    <property type="project" value="InterPro"/>
</dbReference>
<organism evidence="4">
    <name type="scientific">Streptomyces sp. NBC_00060</name>
    <dbReference type="NCBI Taxonomy" id="2975636"/>
    <lineage>
        <taxon>Bacteria</taxon>
        <taxon>Bacillati</taxon>
        <taxon>Actinomycetota</taxon>
        <taxon>Actinomycetes</taxon>
        <taxon>Kitasatosporales</taxon>
        <taxon>Streptomycetaceae</taxon>
        <taxon>Streptomyces</taxon>
    </lineage>
</organism>
<dbReference type="InterPro" id="IPR003658">
    <property type="entry name" value="Anti-sigma_ant"/>
</dbReference>
<dbReference type="PANTHER" id="PTHR33495:SF2">
    <property type="entry name" value="ANTI-SIGMA FACTOR ANTAGONIST TM_1081-RELATED"/>
    <property type="match status" value="1"/>
</dbReference>
<feature type="domain" description="STAS" evidence="3">
    <location>
        <begin position="25"/>
        <end position="134"/>
    </location>
</feature>
<protein>
    <recommendedName>
        <fullName evidence="2">Anti-sigma factor antagonist</fullName>
    </recommendedName>
</protein>
<dbReference type="SUPFAM" id="SSF52091">
    <property type="entry name" value="SpoIIaa-like"/>
    <property type="match status" value="1"/>
</dbReference>
<dbReference type="Gene3D" id="3.30.750.24">
    <property type="entry name" value="STAS domain"/>
    <property type="match status" value="1"/>
</dbReference>
<proteinExistence type="inferred from homology"/>
<dbReference type="PANTHER" id="PTHR33495">
    <property type="entry name" value="ANTI-SIGMA FACTOR ANTAGONIST TM_1081-RELATED-RELATED"/>
    <property type="match status" value="1"/>
</dbReference>
<name>A0AAU2H8X2_9ACTN</name>
<dbReference type="CDD" id="cd07043">
    <property type="entry name" value="STAS_anti-anti-sigma_factors"/>
    <property type="match status" value="1"/>
</dbReference>
<dbReference type="AlphaFoldDB" id="A0AAU2H8X2"/>
<gene>
    <name evidence="4" type="ORF">OHV25_32355</name>
</gene>
<sequence length="145" mass="15590">MLRDEFVDDGPRELVPASRPHHERPLLKVRTRAGVTVVELHGEIDIQAVQALRPRLDTLTGDGVGALAVDLRPIRFLDCSGLALLVRAHRRVTERGGSWALVCDHPLTLRILRITALTAVLGPAPTLEQALDSLSSPDGSASDGG</sequence>